<evidence type="ECO:0000313" key="2">
    <source>
        <dbReference type="Proteomes" id="UP000001075"/>
    </source>
</evidence>
<protein>
    <submittedName>
        <fullName evidence="1">Laminin subunit gamma-2</fullName>
    </submittedName>
</protein>
<organism evidence="1 2">
    <name type="scientific">Cricetulus griseus</name>
    <name type="common">Chinese hamster</name>
    <name type="synonym">Cricetulus barabensis griseus</name>
    <dbReference type="NCBI Taxonomy" id="10029"/>
    <lineage>
        <taxon>Eukaryota</taxon>
        <taxon>Metazoa</taxon>
        <taxon>Chordata</taxon>
        <taxon>Craniata</taxon>
        <taxon>Vertebrata</taxon>
        <taxon>Euteleostomi</taxon>
        <taxon>Mammalia</taxon>
        <taxon>Eutheria</taxon>
        <taxon>Euarchontoglires</taxon>
        <taxon>Glires</taxon>
        <taxon>Rodentia</taxon>
        <taxon>Myomorpha</taxon>
        <taxon>Muroidea</taxon>
        <taxon>Cricetidae</taxon>
        <taxon>Cricetinae</taxon>
        <taxon>Cricetulus</taxon>
    </lineage>
</organism>
<dbReference type="EMBL" id="JH000342">
    <property type="protein sequence ID" value="EGW08706.1"/>
    <property type="molecule type" value="Genomic_DNA"/>
</dbReference>
<reference evidence="2" key="1">
    <citation type="journal article" date="2011" name="Nat. Biotechnol.">
        <title>The genomic sequence of the Chinese hamster ovary (CHO)-K1 cell line.</title>
        <authorList>
            <person name="Xu X."/>
            <person name="Nagarajan H."/>
            <person name="Lewis N.E."/>
            <person name="Pan S."/>
            <person name="Cai Z."/>
            <person name="Liu X."/>
            <person name="Chen W."/>
            <person name="Xie M."/>
            <person name="Wang W."/>
            <person name="Hammond S."/>
            <person name="Andersen M.R."/>
            <person name="Neff N."/>
            <person name="Passarelli B."/>
            <person name="Koh W."/>
            <person name="Fan H.C."/>
            <person name="Wang J."/>
            <person name="Gui Y."/>
            <person name="Lee K.H."/>
            <person name="Betenbaugh M.J."/>
            <person name="Quake S.R."/>
            <person name="Famili I."/>
            <person name="Palsson B.O."/>
            <person name="Wang J."/>
        </authorList>
    </citation>
    <scope>NUCLEOTIDE SEQUENCE [LARGE SCALE GENOMIC DNA]</scope>
    <source>
        <strain evidence="2">CHO K1 cell line</strain>
    </source>
</reference>
<dbReference type="eggNOG" id="KOG1836">
    <property type="taxonomic scope" value="Eukaryota"/>
</dbReference>
<dbReference type="STRING" id="10029.G3HG23"/>
<dbReference type="PaxDb" id="10029-XP_007614322.1"/>
<sequence length="221" mass="24433">MKRLSLISQKVADASDKTQQAEAALGSAATDTQRAKNAAREALEITSEIEQEIGSLNLEANVTADGALAMEKGLATLKSEMREVEGELARKELEFDMDKDTVQLVITEVQQANARAKSAGVTIQDTLNTLDSILHLIDQPGSVDEEGLMQLEQELFQAKTQINSRLRPLMSELEERARRQRNHLHLLETSIDGILADVKNLENIRDNLPPGCYNTQALEQQ</sequence>
<proteinExistence type="predicted"/>
<evidence type="ECO:0000313" key="1">
    <source>
        <dbReference type="EMBL" id="EGW08706.1"/>
    </source>
</evidence>
<dbReference type="AlphaFoldDB" id="G3HG23"/>
<accession>G3HG23</accession>
<name>G3HG23_CRIGR</name>
<dbReference type="Proteomes" id="UP000001075">
    <property type="component" value="Unassembled WGS sequence"/>
</dbReference>
<gene>
    <name evidence="1" type="ORF">I79_009542</name>
</gene>
<dbReference type="InParanoid" id="G3HG23"/>